<dbReference type="SMART" id="SM00320">
    <property type="entry name" value="WD40"/>
    <property type="match status" value="5"/>
</dbReference>
<feature type="repeat" description="WD" evidence="6">
    <location>
        <begin position="199"/>
        <end position="234"/>
    </location>
</feature>
<keyword evidence="7" id="KW-0472">Membrane</keyword>
<evidence type="ECO:0000313" key="9">
    <source>
        <dbReference type="EMBL" id="ETO18183.1"/>
    </source>
</evidence>
<dbReference type="AlphaFoldDB" id="X6MW06"/>
<dbReference type="PRINTS" id="PR00320">
    <property type="entry name" value="GPROTEINBRPT"/>
</dbReference>
<evidence type="ECO:0000256" key="4">
    <source>
        <dbReference type="ARBA" id="ARBA00022853"/>
    </source>
</evidence>
<keyword evidence="7" id="KW-1133">Transmembrane helix</keyword>
<organism evidence="9 10">
    <name type="scientific">Reticulomyxa filosa</name>
    <dbReference type="NCBI Taxonomy" id="46433"/>
    <lineage>
        <taxon>Eukaryota</taxon>
        <taxon>Sar</taxon>
        <taxon>Rhizaria</taxon>
        <taxon>Retaria</taxon>
        <taxon>Foraminifera</taxon>
        <taxon>Monothalamids</taxon>
        <taxon>Reticulomyxidae</taxon>
        <taxon>Reticulomyxa</taxon>
    </lineage>
</organism>
<sequence>MAFSEEKFINEEYKIWKKNSPYLYDLILSTALEWPSLTCQWFPDKENVKDETMDYSRQRLLLGTNTSDMDTNELLICEVRIPTPDPKTLQTKYEESGDVYGGFGSGAGKVEIIQKIVHNGEINRARYMWQNPDIIATKTKCYIYYVLFIVNLSRKDIYIYTHMCIYMYMQTVGDVYIFDRSKHPNKPDDLSICKPQAILSGHSKEGYGLCWSPVNEGLLLSSSDDGSICLWDVRKIPIGKFKSKSISNNKLTQKSIDKEKNEGSFFLLFFFFFFKKRGFKKKLYFLVNFVATDGTKIEADEDNENNSGTNNVSVKSDKKTDESCSKAECEQKFLAHQDNCEDVCWNKKHGSMFASVGDDKCLMIWDSRTKLTPQHRINNAHKAEINCLDFSPFNQELIVTGSSDRYVNLWDTRKLTQRVLFCFSPPPLLCYLFFFFLHLTATFIGRTTDQILRVEWSPHSEVYLASCGADRRVIIWDLAMIGMEQTPEDSDDGPPEMMFVHAGHTDRVTDLSWNLNDPWVVTSVADNNIVQTWQMTDELLNFEDSTALVQVE</sequence>
<proteinExistence type="predicted"/>
<evidence type="ECO:0000313" key="10">
    <source>
        <dbReference type="Proteomes" id="UP000023152"/>
    </source>
</evidence>
<dbReference type="PANTHER" id="PTHR22850">
    <property type="entry name" value="WD40 REPEAT FAMILY"/>
    <property type="match status" value="1"/>
</dbReference>
<dbReference type="InterPro" id="IPR019775">
    <property type="entry name" value="WD40_repeat_CS"/>
</dbReference>
<evidence type="ECO:0000256" key="1">
    <source>
        <dbReference type="ARBA" id="ARBA00004123"/>
    </source>
</evidence>
<feature type="repeat" description="WD" evidence="6">
    <location>
        <begin position="444"/>
        <end position="478"/>
    </location>
</feature>
<keyword evidence="2 6" id="KW-0853">WD repeat</keyword>
<keyword evidence="5" id="KW-0539">Nucleus</keyword>
<dbReference type="EMBL" id="ASPP01015354">
    <property type="protein sequence ID" value="ETO18183.1"/>
    <property type="molecule type" value="Genomic_DNA"/>
</dbReference>
<feature type="transmembrane region" description="Helical" evidence="7">
    <location>
        <begin position="426"/>
        <end position="444"/>
    </location>
</feature>
<dbReference type="OMA" id="KIRAMPA"/>
<name>X6MW06_RETFI</name>
<dbReference type="SUPFAM" id="SSF50978">
    <property type="entry name" value="WD40 repeat-like"/>
    <property type="match status" value="1"/>
</dbReference>
<comment type="caution">
    <text evidence="9">The sequence shown here is derived from an EMBL/GenBank/DDBJ whole genome shotgun (WGS) entry which is preliminary data.</text>
</comment>
<reference evidence="9 10" key="1">
    <citation type="journal article" date="2013" name="Curr. Biol.">
        <title>The Genome of the Foraminiferan Reticulomyxa filosa.</title>
        <authorList>
            <person name="Glockner G."/>
            <person name="Hulsmann N."/>
            <person name="Schleicher M."/>
            <person name="Noegel A.A."/>
            <person name="Eichinger L."/>
            <person name="Gallinger C."/>
            <person name="Pawlowski J."/>
            <person name="Sierra R."/>
            <person name="Euteneuer U."/>
            <person name="Pillet L."/>
            <person name="Moustafa A."/>
            <person name="Platzer M."/>
            <person name="Groth M."/>
            <person name="Szafranski K."/>
            <person name="Schliwa M."/>
        </authorList>
    </citation>
    <scope>NUCLEOTIDE SEQUENCE [LARGE SCALE GENOMIC DNA]</scope>
</reference>
<dbReference type="InterPro" id="IPR050459">
    <property type="entry name" value="WD_repeat_RBAP46/RBAP48/MSI1"/>
</dbReference>
<evidence type="ECO:0000256" key="2">
    <source>
        <dbReference type="ARBA" id="ARBA00022574"/>
    </source>
</evidence>
<evidence type="ECO:0000256" key="7">
    <source>
        <dbReference type="SAM" id="Phobius"/>
    </source>
</evidence>
<evidence type="ECO:0000256" key="5">
    <source>
        <dbReference type="ARBA" id="ARBA00023242"/>
    </source>
</evidence>
<dbReference type="InterPro" id="IPR001680">
    <property type="entry name" value="WD40_rpt"/>
</dbReference>
<keyword evidence="10" id="KW-1185">Reference proteome</keyword>
<keyword evidence="7" id="KW-0812">Transmembrane</keyword>
<dbReference type="PROSITE" id="PS50294">
    <property type="entry name" value="WD_REPEATS_REGION"/>
    <property type="match status" value="2"/>
</dbReference>
<dbReference type="GO" id="GO:0005634">
    <property type="term" value="C:nucleus"/>
    <property type="evidence" value="ECO:0007669"/>
    <property type="project" value="UniProtKB-SubCell"/>
</dbReference>
<feature type="repeat" description="WD" evidence="6">
    <location>
        <begin position="378"/>
        <end position="413"/>
    </location>
</feature>
<protein>
    <submittedName>
        <fullName evidence="9">Chromatin assembly factor 1 subunit-like protein</fullName>
    </submittedName>
</protein>
<accession>X6MW06</accession>
<evidence type="ECO:0000256" key="6">
    <source>
        <dbReference type="PROSITE-ProRule" id="PRU00221"/>
    </source>
</evidence>
<evidence type="ECO:0000259" key="8">
    <source>
        <dbReference type="Pfam" id="PF12265"/>
    </source>
</evidence>
<dbReference type="InterPro" id="IPR022052">
    <property type="entry name" value="Histone-bd_RBBP4-like_N"/>
</dbReference>
<dbReference type="InterPro" id="IPR015943">
    <property type="entry name" value="WD40/YVTN_repeat-like_dom_sf"/>
</dbReference>
<dbReference type="InterPro" id="IPR036322">
    <property type="entry name" value="WD40_repeat_dom_sf"/>
</dbReference>
<feature type="repeat" description="WD" evidence="6">
    <location>
        <begin position="333"/>
        <end position="369"/>
    </location>
</feature>
<gene>
    <name evidence="9" type="ORF">RFI_19097</name>
</gene>
<dbReference type="PROSITE" id="PS00678">
    <property type="entry name" value="WD_REPEATS_1"/>
    <property type="match status" value="3"/>
</dbReference>
<dbReference type="InterPro" id="IPR020472">
    <property type="entry name" value="WD40_PAC1"/>
</dbReference>
<feature type="domain" description="Histone-binding protein RBBP4-like N-terminal" evidence="8">
    <location>
        <begin position="11"/>
        <end position="83"/>
    </location>
</feature>
<dbReference type="Proteomes" id="UP000023152">
    <property type="component" value="Unassembled WGS sequence"/>
</dbReference>
<dbReference type="OrthoDB" id="427795at2759"/>
<keyword evidence="3" id="KW-0677">Repeat</keyword>
<dbReference type="Pfam" id="PF00400">
    <property type="entry name" value="WD40"/>
    <property type="match status" value="5"/>
</dbReference>
<dbReference type="Gene3D" id="2.130.10.10">
    <property type="entry name" value="YVTN repeat-like/Quinoprotein amine dehydrogenase"/>
    <property type="match status" value="1"/>
</dbReference>
<comment type="subcellular location">
    <subcellularLocation>
        <location evidence="1">Nucleus</location>
    </subcellularLocation>
</comment>
<keyword evidence="4" id="KW-0156">Chromatin regulator</keyword>
<evidence type="ECO:0000256" key="3">
    <source>
        <dbReference type="ARBA" id="ARBA00022737"/>
    </source>
</evidence>
<dbReference type="GO" id="GO:0006325">
    <property type="term" value="P:chromatin organization"/>
    <property type="evidence" value="ECO:0007669"/>
    <property type="project" value="UniProtKB-KW"/>
</dbReference>
<dbReference type="PROSITE" id="PS50082">
    <property type="entry name" value="WD_REPEATS_2"/>
    <property type="match status" value="4"/>
</dbReference>
<dbReference type="Pfam" id="PF12265">
    <property type="entry name" value="CAF1C_H4-bd"/>
    <property type="match status" value="1"/>
</dbReference>